<dbReference type="STRING" id="28181.BEN30_16130"/>
<dbReference type="Proteomes" id="UP000095347">
    <property type="component" value="Unassembled WGS sequence"/>
</dbReference>
<keyword evidence="2" id="KW-1185">Reference proteome</keyword>
<dbReference type="Pfam" id="PF20331">
    <property type="entry name" value="DUF6626"/>
    <property type="match status" value="1"/>
</dbReference>
<gene>
    <name evidence="1" type="ORF">BEN30_16130</name>
</gene>
<dbReference type="RefSeq" id="WP_069959199.1">
    <property type="nucleotide sequence ID" value="NZ_MCGG01000068.1"/>
</dbReference>
<dbReference type="AlphaFoldDB" id="A0A1E5Q3Y0"/>
<sequence length="111" mass="13264">MINSLMNWKKETIMRLFELTHLPLHERIFEFLRLHRIIRNRADYSRIYLGRSRSYMNTLEYNGHSPSRESWETLREGLDSLHGQVTAPNIKEVLQDFTTQVERKLNLFGSA</sequence>
<comment type="caution">
    <text evidence="1">The sequence shown here is derived from an EMBL/GenBank/DDBJ whole genome shotgun (WGS) entry which is preliminary data.</text>
</comment>
<dbReference type="EMBL" id="MCGG01000068">
    <property type="protein sequence ID" value="OEJ64555.1"/>
    <property type="molecule type" value="Genomic_DNA"/>
</dbReference>
<name>A0A1E5Q3Y0_9PROT</name>
<dbReference type="InterPro" id="IPR046734">
    <property type="entry name" value="DUF6626"/>
</dbReference>
<proteinExistence type="predicted"/>
<protein>
    <submittedName>
        <fullName evidence="1">Uncharacterized protein</fullName>
    </submittedName>
</protein>
<accession>A0A1E5Q3Y0</accession>
<evidence type="ECO:0000313" key="2">
    <source>
        <dbReference type="Proteomes" id="UP000095347"/>
    </source>
</evidence>
<reference evidence="2" key="1">
    <citation type="submission" date="2016-07" db="EMBL/GenBank/DDBJ databases">
        <authorList>
            <person name="Florea S."/>
            <person name="Webb J.S."/>
            <person name="Jaromczyk J."/>
            <person name="Schardl C.L."/>
        </authorList>
    </citation>
    <scope>NUCLEOTIDE SEQUENCE [LARGE SCALE GENOMIC DNA]</scope>
    <source>
        <strain evidence="2">MV-1</strain>
    </source>
</reference>
<evidence type="ECO:0000313" key="1">
    <source>
        <dbReference type="EMBL" id="OEJ64555.1"/>
    </source>
</evidence>
<organism evidence="1 2">
    <name type="scientific">Magnetovibrio blakemorei</name>
    <dbReference type="NCBI Taxonomy" id="28181"/>
    <lineage>
        <taxon>Bacteria</taxon>
        <taxon>Pseudomonadati</taxon>
        <taxon>Pseudomonadota</taxon>
        <taxon>Alphaproteobacteria</taxon>
        <taxon>Rhodospirillales</taxon>
        <taxon>Magnetovibrionaceae</taxon>
        <taxon>Magnetovibrio</taxon>
    </lineage>
</organism>